<keyword evidence="1" id="KW-1133">Transmembrane helix</keyword>
<keyword evidence="1" id="KW-0812">Transmembrane</keyword>
<evidence type="ECO:0000256" key="1">
    <source>
        <dbReference type="SAM" id="Phobius"/>
    </source>
</evidence>
<dbReference type="EMBL" id="JAVRHU010000002">
    <property type="protein sequence ID" value="MDT0621827.1"/>
    <property type="molecule type" value="Genomic_DNA"/>
</dbReference>
<name>A0ABU3BI38_9FLAO</name>
<feature type="signal peptide" evidence="2">
    <location>
        <begin position="1"/>
        <end position="20"/>
    </location>
</feature>
<evidence type="ECO:0000313" key="3">
    <source>
        <dbReference type="EMBL" id="MDT0621827.1"/>
    </source>
</evidence>
<comment type="caution">
    <text evidence="3">The sequence shown here is derived from an EMBL/GenBank/DDBJ whole genome shotgun (WGS) entry which is preliminary data.</text>
</comment>
<reference evidence="3 4" key="1">
    <citation type="submission" date="2023-09" db="EMBL/GenBank/DDBJ databases">
        <authorList>
            <person name="Rey-Velasco X."/>
        </authorList>
    </citation>
    <scope>NUCLEOTIDE SEQUENCE [LARGE SCALE GENOMIC DNA]</scope>
    <source>
        <strain evidence="3 4">P007</strain>
    </source>
</reference>
<proteinExistence type="predicted"/>
<feature type="transmembrane region" description="Helical" evidence="1">
    <location>
        <begin position="131"/>
        <end position="149"/>
    </location>
</feature>
<accession>A0ABU3BI38</accession>
<dbReference type="RefSeq" id="WP_311387824.1">
    <property type="nucleotide sequence ID" value="NZ_JAVRHU010000002.1"/>
</dbReference>
<protein>
    <submittedName>
        <fullName evidence="3">tRNA (Guanine-N1)-methyltransferase</fullName>
    </submittedName>
</protein>
<organism evidence="3 4">
    <name type="scientific">Croceitalea vernalis</name>
    <dbReference type="NCBI Taxonomy" id="3075599"/>
    <lineage>
        <taxon>Bacteria</taxon>
        <taxon>Pseudomonadati</taxon>
        <taxon>Bacteroidota</taxon>
        <taxon>Flavobacteriia</taxon>
        <taxon>Flavobacteriales</taxon>
        <taxon>Flavobacteriaceae</taxon>
        <taxon>Croceitalea</taxon>
    </lineage>
</organism>
<sequence length="201" mass="23189">MKKFLLVFICTVFCVITINAQEEQTTTNDNTVKGQFETLIRKSTNYRQGGKRYEVVRLLELEAFQRNILDTIRVANTNIGELQATISENETALNSLNTRLDDTSKKLIELTAEKDSMSFFGAMVSKGTYKLIVWCIIFGLLIFLVLFIYKFKNSNTLTQQAKLALSDVEGEFEDHRRRALEREQKISRKLQDEINKNKKST</sequence>
<keyword evidence="2" id="KW-0732">Signal</keyword>
<keyword evidence="1" id="KW-0472">Membrane</keyword>
<evidence type="ECO:0000313" key="4">
    <source>
        <dbReference type="Proteomes" id="UP001250662"/>
    </source>
</evidence>
<feature type="chain" id="PRO_5045331835" evidence="2">
    <location>
        <begin position="21"/>
        <end position="201"/>
    </location>
</feature>
<keyword evidence="4" id="KW-1185">Reference proteome</keyword>
<evidence type="ECO:0000256" key="2">
    <source>
        <dbReference type="SAM" id="SignalP"/>
    </source>
</evidence>
<gene>
    <name evidence="3" type="ORF">RM520_09325</name>
</gene>
<dbReference type="Proteomes" id="UP001250662">
    <property type="component" value="Unassembled WGS sequence"/>
</dbReference>